<dbReference type="SUPFAM" id="SSF52728">
    <property type="entry name" value="PTS IIb component"/>
    <property type="match status" value="1"/>
</dbReference>
<evidence type="ECO:0000256" key="1">
    <source>
        <dbReference type="ARBA" id="ARBA00004496"/>
    </source>
</evidence>
<comment type="caution">
    <text evidence="8">The sequence shown here is derived from an EMBL/GenBank/DDBJ whole genome shotgun (WGS) entry which is preliminary data.</text>
</comment>
<dbReference type="RefSeq" id="WP_040466068.1">
    <property type="nucleotide sequence ID" value="NZ_CABLCL010000028.1"/>
</dbReference>
<comment type="subcellular location">
    <subcellularLocation>
        <location evidence="1">Cytoplasm</location>
    </subcellularLocation>
</comment>
<dbReference type="PROSITE" id="PS51101">
    <property type="entry name" value="PTS_EIIB_TYPE_4"/>
    <property type="match status" value="1"/>
</dbReference>
<protein>
    <submittedName>
        <fullName evidence="8">PTS mannose/fructose/sorbose transporter subunit IIB</fullName>
    </submittedName>
</protein>
<evidence type="ECO:0000313" key="8">
    <source>
        <dbReference type="EMBL" id="RGU94146.1"/>
    </source>
</evidence>
<organism evidence="8 9">
    <name type="scientific">Holdemanella biformis</name>
    <dbReference type="NCBI Taxonomy" id="1735"/>
    <lineage>
        <taxon>Bacteria</taxon>
        <taxon>Bacillati</taxon>
        <taxon>Bacillota</taxon>
        <taxon>Erysipelotrichia</taxon>
        <taxon>Erysipelotrichales</taxon>
        <taxon>Erysipelotrichaceae</taxon>
        <taxon>Holdemanella</taxon>
    </lineage>
</organism>
<dbReference type="Pfam" id="PF03830">
    <property type="entry name" value="PTSIIB_sorb"/>
    <property type="match status" value="1"/>
</dbReference>
<sequence>MAIVEVRVDDRLIHGQVCGYWIPQFDVQRILIVDNEIVNDENRKVSLKFGTPPRCKLSIFDSKKAAEKLLRKIDEGIRVMILVRSPEPLAEMLDYGYTFDHVTVGNMSTKDGAKQIRNNMFVNEKEAAAFKKIKEHNIPMYYQITPNVSKDDISKEF</sequence>
<accession>A0A395WFC7</accession>
<dbReference type="GeneID" id="93158668"/>
<evidence type="ECO:0000313" key="9">
    <source>
        <dbReference type="Proteomes" id="UP000265489"/>
    </source>
</evidence>
<dbReference type="EMBL" id="QRYQ01000001">
    <property type="protein sequence ID" value="RGU94146.1"/>
    <property type="molecule type" value="Genomic_DNA"/>
</dbReference>
<keyword evidence="7" id="KW-0418">Kinase</keyword>
<keyword evidence="5" id="KW-0808">Transferase</keyword>
<gene>
    <name evidence="8" type="ORF">DWW32_01125</name>
</gene>
<dbReference type="Proteomes" id="UP000265489">
    <property type="component" value="Unassembled WGS sequence"/>
</dbReference>
<keyword evidence="2" id="KW-0813">Transport</keyword>
<dbReference type="InterPro" id="IPR036667">
    <property type="entry name" value="PTS_IIB_sorbose-sp_sf"/>
</dbReference>
<evidence type="ECO:0000256" key="5">
    <source>
        <dbReference type="ARBA" id="ARBA00022679"/>
    </source>
</evidence>
<dbReference type="GO" id="GO:0016301">
    <property type="term" value="F:kinase activity"/>
    <property type="evidence" value="ECO:0007669"/>
    <property type="project" value="UniProtKB-KW"/>
</dbReference>
<evidence type="ECO:0000256" key="6">
    <source>
        <dbReference type="ARBA" id="ARBA00022683"/>
    </source>
</evidence>
<proteinExistence type="predicted"/>
<evidence type="ECO:0000256" key="3">
    <source>
        <dbReference type="ARBA" id="ARBA00022490"/>
    </source>
</evidence>
<dbReference type="GO" id="GO:0005737">
    <property type="term" value="C:cytoplasm"/>
    <property type="evidence" value="ECO:0007669"/>
    <property type="project" value="UniProtKB-SubCell"/>
</dbReference>
<keyword evidence="4" id="KW-0762">Sugar transport</keyword>
<dbReference type="Gene3D" id="3.40.35.10">
    <property type="entry name" value="Phosphotransferase system, sorbose subfamily IIB component"/>
    <property type="match status" value="1"/>
</dbReference>
<evidence type="ECO:0000256" key="7">
    <source>
        <dbReference type="ARBA" id="ARBA00022777"/>
    </source>
</evidence>
<reference evidence="8 9" key="1">
    <citation type="submission" date="2018-08" db="EMBL/GenBank/DDBJ databases">
        <title>A genome reference for cultivated species of the human gut microbiota.</title>
        <authorList>
            <person name="Zou Y."/>
            <person name="Xue W."/>
            <person name="Luo G."/>
        </authorList>
    </citation>
    <scope>NUCLEOTIDE SEQUENCE [LARGE SCALE GENOMIC DNA]</scope>
    <source>
        <strain evidence="8 9">AF15-20</strain>
    </source>
</reference>
<evidence type="ECO:0000256" key="4">
    <source>
        <dbReference type="ARBA" id="ARBA00022597"/>
    </source>
</evidence>
<keyword evidence="3" id="KW-0963">Cytoplasm</keyword>
<dbReference type="AlphaFoldDB" id="A0A395WFC7"/>
<keyword evidence="6" id="KW-0598">Phosphotransferase system</keyword>
<name>A0A395WFC7_9FIRM</name>
<dbReference type="GO" id="GO:0008982">
    <property type="term" value="F:protein-N(PI)-phosphohistidine-sugar phosphotransferase activity"/>
    <property type="evidence" value="ECO:0007669"/>
    <property type="project" value="InterPro"/>
</dbReference>
<evidence type="ECO:0000256" key="2">
    <source>
        <dbReference type="ARBA" id="ARBA00022448"/>
    </source>
</evidence>
<dbReference type="InterPro" id="IPR004720">
    <property type="entry name" value="PTS_IIB_sorbose-sp"/>
</dbReference>
<dbReference type="GO" id="GO:0009401">
    <property type="term" value="P:phosphoenolpyruvate-dependent sugar phosphotransferase system"/>
    <property type="evidence" value="ECO:0007669"/>
    <property type="project" value="UniProtKB-KW"/>
</dbReference>